<keyword evidence="7" id="KW-1185">Reference proteome</keyword>
<keyword evidence="3" id="KW-0677">Repeat</keyword>
<gene>
    <name evidence="6" type="ORF">J1605_020513</name>
</gene>
<dbReference type="AlphaFoldDB" id="A0AB34HJA9"/>
<keyword evidence="2" id="KW-0963">Cytoplasm</keyword>
<evidence type="ECO:0000313" key="7">
    <source>
        <dbReference type="Proteomes" id="UP001159641"/>
    </source>
</evidence>
<evidence type="ECO:0000313" key="6">
    <source>
        <dbReference type="EMBL" id="KAJ8791791.1"/>
    </source>
</evidence>
<evidence type="ECO:0000256" key="5">
    <source>
        <dbReference type="ARBA" id="ARBA00023212"/>
    </source>
</evidence>
<keyword evidence="4" id="KW-0009">Actin-binding</keyword>
<accession>A0AB34HJA9</accession>
<evidence type="ECO:0000256" key="2">
    <source>
        <dbReference type="ARBA" id="ARBA00022490"/>
    </source>
</evidence>
<dbReference type="GO" id="GO:0030036">
    <property type="term" value="P:actin cytoskeleton organization"/>
    <property type="evidence" value="ECO:0007669"/>
    <property type="project" value="InterPro"/>
</dbReference>
<protein>
    <submittedName>
        <fullName evidence="6">Uncharacterized protein</fullName>
    </submittedName>
</protein>
<comment type="subcellular location">
    <subcellularLocation>
        <location evidence="1">Cytoplasm</location>
        <location evidence="1">Cytoskeleton</location>
    </subcellularLocation>
</comment>
<keyword evidence="5" id="KW-0206">Cytoskeleton</keyword>
<name>A0AB34HJA9_ESCRO</name>
<dbReference type="EMBL" id="JAIQCJ010001201">
    <property type="protein sequence ID" value="KAJ8791791.1"/>
    <property type="molecule type" value="Genomic_DNA"/>
</dbReference>
<dbReference type="Proteomes" id="UP001159641">
    <property type="component" value="Unassembled WGS sequence"/>
</dbReference>
<dbReference type="GO" id="GO:0034446">
    <property type="term" value="P:substrate adhesion-dependent cell spreading"/>
    <property type="evidence" value="ECO:0007669"/>
    <property type="project" value="TreeGrafter"/>
</dbReference>
<dbReference type="GO" id="GO:0071963">
    <property type="term" value="P:establishment or maintenance of cell polarity regulating cell shape"/>
    <property type="evidence" value="ECO:0007669"/>
    <property type="project" value="TreeGrafter"/>
</dbReference>
<reference evidence="6 7" key="1">
    <citation type="submission" date="2022-11" db="EMBL/GenBank/DDBJ databases">
        <title>Whole genome sequence of Eschrichtius robustus ER-17-0199.</title>
        <authorList>
            <person name="Bruniche-Olsen A."/>
            <person name="Black A.N."/>
            <person name="Fields C.J."/>
            <person name="Walden K."/>
            <person name="Dewoody J.A."/>
        </authorList>
    </citation>
    <scope>NUCLEOTIDE SEQUENCE [LARGE SCALE GENOMIC DNA]</scope>
    <source>
        <strain evidence="6">ER-17-0199</strain>
        <tissue evidence="6">Blubber</tissue>
    </source>
</reference>
<dbReference type="GO" id="GO:0005737">
    <property type="term" value="C:cytoplasm"/>
    <property type="evidence" value="ECO:0007669"/>
    <property type="project" value="TreeGrafter"/>
</dbReference>
<evidence type="ECO:0000256" key="4">
    <source>
        <dbReference type="ARBA" id="ARBA00023203"/>
    </source>
</evidence>
<dbReference type="GO" id="GO:0030027">
    <property type="term" value="C:lamellipodium"/>
    <property type="evidence" value="ECO:0007669"/>
    <property type="project" value="TreeGrafter"/>
</dbReference>
<dbReference type="GO" id="GO:0030032">
    <property type="term" value="P:lamellipodium assembly"/>
    <property type="evidence" value="ECO:0007669"/>
    <property type="project" value="TreeGrafter"/>
</dbReference>
<dbReference type="InterPro" id="IPR036872">
    <property type="entry name" value="CH_dom_sf"/>
</dbReference>
<dbReference type="InterPro" id="IPR028433">
    <property type="entry name" value="Parvin"/>
</dbReference>
<dbReference type="PANTHER" id="PTHR12114">
    <property type="entry name" value="PARVIN"/>
    <property type="match status" value="1"/>
</dbReference>
<dbReference type="GO" id="GO:0015629">
    <property type="term" value="C:actin cytoskeleton"/>
    <property type="evidence" value="ECO:0007669"/>
    <property type="project" value="TreeGrafter"/>
</dbReference>
<sequence>MLLETGPRFRIQTWGPAPVDAQQPVASFASLSAARCRCGLDASLPYPKLLWTLNTAEKAPCLTSAAAISRMRASSILGGRVLEGEVVWGCGCVHPSGAVQVHNVSFAFELMLDGGLKKPKARPEDVVNLDLKSTLRVLYNLFTKYKHLE</sequence>
<dbReference type="SUPFAM" id="SSF47576">
    <property type="entry name" value="Calponin-homology domain, CH-domain"/>
    <property type="match status" value="1"/>
</dbReference>
<evidence type="ECO:0000256" key="1">
    <source>
        <dbReference type="ARBA" id="ARBA00004245"/>
    </source>
</evidence>
<dbReference type="GO" id="GO:0003779">
    <property type="term" value="F:actin binding"/>
    <property type="evidence" value="ECO:0007669"/>
    <property type="project" value="UniProtKB-KW"/>
</dbReference>
<proteinExistence type="predicted"/>
<dbReference type="Gene3D" id="1.10.418.10">
    <property type="entry name" value="Calponin-like domain"/>
    <property type="match status" value="1"/>
</dbReference>
<dbReference type="GO" id="GO:0005925">
    <property type="term" value="C:focal adhesion"/>
    <property type="evidence" value="ECO:0007669"/>
    <property type="project" value="TreeGrafter"/>
</dbReference>
<evidence type="ECO:0000256" key="3">
    <source>
        <dbReference type="ARBA" id="ARBA00022737"/>
    </source>
</evidence>
<organism evidence="6 7">
    <name type="scientific">Eschrichtius robustus</name>
    <name type="common">California gray whale</name>
    <name type="synonym">Eschrichtius gibbosus</name>
    <dbReference type="NCBI Taxonomy" id="9764"/>
    <lineage>
        <taxon>Eukaryota</taxon>
        <taxon>Metazoa</taxon>
        <taxon>Chordata</taxon>
        <taxon>Craniata</taxon>
        <taxon>Vertebrata</taxon>
        <taxon>Euteleostomi</taxon>
        <taxon>Mammalia</taxon>
        <taxon>Eutheria</taxon>
        <taxon>Laurasiatheria</taxon>
        <taxon>Artiodactyla</taxon>
        <taxon>Whippomorpha</taxon>
        <taxon>Cetacea</taxon>
        <taxon>Mysticeti</taxon>
        <taxon>Eschrichtiidae</taxon>
        <taxon>Eschrichtius</taxon>
    </lineage>
</organism>
<dbReference type="PANTHER" id="PTHR12114:SF7">
    <property type="entry name" value="BETA-PARVIN"/>
    <property type="match status" value="1"/>
</dbReference>
<comment type="caution">
    <text evidence="6">The sequence shown here is derived from an EMBL/GenBank/DDBJ whole genome shotgun (WGS) entry which is preliminary data.</text>
</comment>